<reference evidence="13 14" key="1">
    <citation type="journal article" date="2016" name="Mol. Biol. Evol.">
        <title>Comparative Genomics of Early-Diverging Mushroom-Forming Fungi Provides Insights into the Origins of Lignocellulose Decay Capabilities.</title>
        <authorList>
            <person name="Nagy L.G."/>
            <person name="Riley R."/>
            <person name="Tritt A."/>
            <person name="Adam C."/>
            <person name="Daum C."/>
            <person name="Floudas D."/>
            <person name="Sun H."/>
            <person name="Yadav J.S."/>
            <person name="Pangilinan J."/>
            <person name="Larsson K.H."/>
            <person name="Matsuura K."/>
            <person name="Barry K."/>
            <person name="Labutti K."/>
            <person name="Kuo R."/>
            <person name="Ohm R.A."/>
            <person name="Bhattacharya S.S."/>
            <person name="Shirouzu T."/>
            <person name="Yoshinaga Y."/>
            <person name="Martin F.M."/>
            <person name="Grigoriev I.V."/>
            <person name="Hibbett D.S."/>
        </authorList>
    </citation>
    <scope>NUCLEOTIDE SEQUENCE [LARGE SCALE GENOMIC DNA]</scope>
    <source>
        <strain evidence="13 14">HHB12029</strain>
    </source>
</reference>
<dbReference type="HAMAP" id="MF_03035">
    <property type="entry name" value="Clp1"/>
    <property type="match status" value="1"/>
</dbReference>
<dbReference type="InterPro" id="IPR010655">
    <property type="entry name" value="Clp1_C"/>
</dbReference>
<keyword evidence="7 8" id="KW-0539">Nucleus</keyword>
<dbReference type="PANTHER" id="PTHR12755:SF6">
    <property type="entry name" value="POLYRIBONUCLEOTIDE 5'-HYDROXYL-KINASE CLP1"/>
    <property type="match status" value="1"/>
</dbReference>
<dbReference type="AlphaFoldDB" id="A0A165I4P2"/>
<evidence type="ECO:0000256" key="1">
    <source>
        <dbReference type="ARBA" id="ARBA00004123"/>
    </source>
</evidence>
<dbReference type="FunCoup" id="A0A165I4P2">
    <property type="interactions" value="670"/>
</dbReference>
<dbReference type="InterPro" id="IPR038238">
    <property type="entry name" value="Clp1_C_sf"/>
</dbReference>
<dbReference type="Pfam" id="PF06807">
    <property type="entry name" value="Clp1"/>
    <property type="match status" value="1"/>
</dbReference>
<dbReference type="GO" id="GO:0005524">
    <property type="term" value="F:ATP binding"/>
    <property type="evidence" value="ECO:0007669"/>
    <property type="project" value="UniProtKB-UniRule"/>
</dbReference>
<dbReference type="Pfam" id="PF16575">
    <property type="entry name" value="CLP1_P"/>
    <property type="match status" value="1"/>
</dbReference>
<dbReference type="Gene3D" id="2.60.120.1030">
    <property type="entry name" value="Clp1, DNA binding domain"/>
    <property type="match status" value="1"/>
</dbReference>
<evidence type="ECO:0000256" key="8">
    <source>
        <dbReference type="HAMAP-Rule" id="MF_03035"/>
    </source>
</evidence>
<protein>
    <recommendedName>
        <fullName evidence="3">Polynucleotide 5'-hydroxyl-kinase GRC3</fullName>
    </recommendedName>
    <alternativeName>
        <fullName evidence="2">Polynucleotide 5'-hydroxyl-kinase grc3</fullName>
    </alternativeName>
</protein>
<dbReference type="PANTHER" id="PTHR12755">
    <property type="entry name" value="CLEAVAGE/POLYADENYLATION FACTOR IA SUBUNIT CLP1P"/>
    <property type="match status" value="1"/>
</dbReference>
<evidence type="ECO:0000256" key="6">
    <source>
        <dbReference type="ARBA" id="ARBA00022840"/>
    </source>
</evidence>
<keyword evidence="4 8" id="KW-0507">mRNA processing</keyword>
<dbReference type="OrthoDB" id="258143at2759"/>
<feature type="domain" description="Clp1 C-terminal" evidence="10">
    <location>
        <begin position="371"/>
        <end position="491"/>
    </location>
</feature>
<keyword evidence="14" id="KW-1185">Reference proteome</keyword>
<comment type="subcellular location">
    <subcellularLocation>
        <location evidence="1 8">Nucleus</location>
    </subcellularLocation>
</comment>
<dbReference type="InParanoid" id="A0A165I4P2"/>
<dbReference type="Gene3D" id="2.40.30.330">
    <property type="entry name" value="Pre-mRNA cleavage complex subunit Clp1, C-terminal domain"/>
    <property type="match status" value="1"/>
</dbReference>
<dbReference type="InterPro" id="IPR045116">
    <property type="entry name" value="Clp1/Grc3"/>
</dbReference>
<dbReference type="InterPro" id="IPR032324">
    <property type="entry name" value="Clp1_N"/>
</dbReference>
<keyword evidence="5 8" id="KW-0547">Nucleotide-binding</keyword>
<feature type="region of interest" description="Disordered" evidence="9">
    <location>
        <begin position="107"/>
        <end position="128"/>
    </location>
</feature>
<dbReference type="GO" id="GO:0051731">
    <property type="term" value="F:polynucleotide 5'-hydroxyl-kinase activity"/>
    <property type="evidence" value="ECO:0007669"/>
    <property type="project" value="InterPro"/>
</dbReference>
<dbReference type="Proteomes" id="UP000077266">
    <property type="component" value="Unassembled WGS sequence"/>
</dbReference>
<sequence length="492" mass="52844">MEPKEWLLQPESEYRFELDPGTSLAITACSFTTSQLHAVVRGTAEVFGAELAPGRTYLFGHECKAAIFTWEGCTLEMSRAAYVSDETNMWTCANLHVMFEKMRIRARRAQRGSPPPDGRTDTPSDPPRVLVLGQENSGKTSICKILTNYAVRTGVARSPVVVNMDPGEGAWTIPGTLSACPISDPIPTSTPAHPFGTTATSAPTTTTSAALVPVTFWFGHMETKRNPKLMDRLIKRLAIGVDARIEHDPIAKISGVIIDTPANFAAAASNTGPTDVKHPMVKACVDEFRVNHILVIGNEKLYVEMQRMFRGSGMNVIKIPKSGGVVELDYAYRDRMHNQQLRAYMYGTQIELPPGVSESSLGGEALHDLTLSPHSTSISFDDLKIFRVGGTDSMAPSSALPIGAGRMISEVQPMAVDPSMPGSGLLNAVLALLAPAPANASSEDVLADRNVAGFVIITGIDIPGRKMTILAPVTGSLAGRTALVGTLEWQDS</sequence>
<evidence type="ECO:0000259" key="11">
    <source>
        <dbReference type="Pfam" id="PF16573"/>
    </source>
</evidence>
<dbReference type="InterPro" id="IPR028606">
    <property type="entry name" value="Clp1"/>
</dbReference>
<evidence type="ECO:0000313" key="14">
    <source>
        <dbReference type="Proteomes" id="UP000077266"/>
    </source>
</evidence>
<evidence type="ECO:0000256" key="9">
    <source>
        <dbReference type="SAM" id="MobiDB-lite"/>
    </source>
</evidence>
<dbReference type="EMBL" id="KV426000">
    <property type="protein sequence ID" value="KZV92891.1"/>
    <property type="molecule type" value="Genomic_DNA"/>
</dbReference>
<dbReference type="GO" id="GO:0006388">
    <property type="term" value="P:tRNA splicing, via endonucleolytic cleavage and ligation"/>
    <property type="evidence" value="ECO:0007669"/>
    <property type="project" value="TreeGrafter"/>
</dbReference>
<feature type="binding site" evidence="8">
    <location>
        <begin position="136"/>
        <end position="141"/>
    </location>
    <ligand>
        <name>ATP</name>
        <dbReference type="ChEBI" id="CHEBI:30616"/>
    </ligand>
</feature>
<keyword evidence="6 8" id="KW-0067">ATP-binding</keyword>
<feature type="binding site" evidence="8">
    <location>
        <position position="13"/>
    </location>
    <ligand>
        <name>ATP</name>
        <dbReference type="ChEBI" id="CHEBI:30616"/>
    </ligand>
</feature>
<feature type="domain" description="Clp1 P-loop" evidence="12">
    <location>
        <begin position="133"/>
        <end position="347"/>
    </location>
</feature>
<dbReference type="STRING" id="1314781.A0A165I4P2"/>
<dbReference type="GO" id="GO:0005849">
    <property type="term" value="C:mRNA cleavage factor complex"/>
    <property type="evidence" value="ECO:0007669"/>
    <property type="project" value="UniProtKB-UniRule"/>
</dbReference>
<feature type="binding site" evidence="8">
    <location>
        <position position="64"/>
    </location>
    <ligand>
        <name>ATP</name>
        <dbReference type="ChEBI" id="CHEBI:30616"/>
    </ligand>
</feature>
<evidence type="ECO:0000313" key="13">
    <source>
        <dbReference type="EMBL" id="KZV92891.1"/>
    </source>
</evidence>
<dbReference type="GO" id="GO:0031124">
    <property type="term" value="P:mRNA 3'-end processing"/>
    <property type="evidence" value="ECO:0007669"/>
    <property type="project" value="UniProtKB-UniRule"/>
</dbReference>
<name>A0A165I4P2_EXIGL</name>
<dbReference type="Gene3D" id="3.40.50.300">
    <property type="entry name" value="P-loop containing nucleotide triphosphate hydrolases"/>
    <property type="match status" value="1"/>
</dbReference>
<dbReference type="InterPro" id="IPR027417">
    <property type="entry name" value="P-loop_NTPase"/>
</dbReference>
<gene>
    <name evidence="8" type="primary">CLP1</name>
    <name evidence="13" type="ORF">EXIGLDRAFT_674679</name>
</gene>
<comment type="function">
    <text evidence="8">Required for endonucleolytic cleavage during polyadenylation-dependent pre-mRNA 3'-end formation.</text>
</comment>
<dbReference type="InterPro" id="IPR032319">
    <property type="entry name" value="CLP1_P"/>
</dbReference>
<comment type="similarity">
    <text evidence="8">Belongs to the Clp1 family. Clp1 subfamily.</text>
</comment>
<evidence type="ECO:0000256" key="4">
    <source>
        <dbReference type="ARBA" id="ARBA00022664"/>
    </source>
</evidence>
<evidence type="ECO:0000256" key="5">
    <source>
        <dbReference type="ARBA" id="ARBA00022741"/>
    </source>
</evidence>
<accession>A0A165I4P2</accession>
<evidence type="ECO:0000256" key="7">
    <source>
        <dbReference type="ARBA" id="ARBA00023242"/>
    </source>
</evidence>
<evidence type="ECO:0000256" key="2">
    <source>
        <dbReference type="ARBA" id="ARBA00018706"/>
    </source>
</evidence>
<comment type="subunit">
    <text evidence="8">Component of a pre-mRNA cleavage factor complex. Interacts directly with PCF11.</text>
</comment>
<dbReference type="InterPro" id="IPR038239">
    <property type="entry name" value="Clp1_N_sf"/>
</dbReference>
<dbReference type="Pfam" id="PF16573">
    <property type="entry name" value="CLP1_N"/>
    <property type="match status" value="1"/>
</dbReference>
<organism evidence="13 14">
    <name type="scientific">Exidia glandulosa HHB12029</name>
    <dbReference type="NCBI Taxonomy" id="1314781"/>
    <lineage>
        <taxon>Eukaryota</taxon>
        <taxon>Fungi</taxon>
        <taxon>Dikarya</taxon>
        <taxon>Basidiomycota</taxon>
        <taxon>Agaricomycotina</taxon>
        <taxon>Agaricomycetes</taxon>
        <taxon>Auriculariales</taxon>
        <taxon>Exidiaceae</taxon>
        <taxon>Exidia</taxon>
    </lineage>
</organism>
<evidence type="ECO:0000259" key="12">
    <source>
        <dbReference type="Pfam" id="PF16575"/>
    </source>
</evidence>
<evidence type="ECO:0000256" key="3">
    <source>
        <dbReference type="ARBA" id="ARBA00019824"/>
    </source>
</evidence>
<proteinExistence type="inferred from homology"/>
<evidence type="ECO:0000259" key="10">
    <source>
        <dbReference type="Pfam" id="PF06807"/>
    </source>
</evidence>
<feature type="domain" description="Clp1 N-terminal" evidence="11">
    <location>
        <begin position="8"/>
        <end position="106"/>
    </location>
</feature>